<dbReference type="PROSITE" id="PS51186">
    <property type="entry name" value="GNAT"/>
    <property type="match status" value="1"/>
</dbReference>
<dbReference type="Gene3D" id="3.40.630.30">
    <property type="match status" value="1"/>
</dbReference>
<evidence type="ECO:0000313" key="3">
    <source>
        <dbReference type="Proteomes" id="UP000297245"/>
    </source>
</evidence>
<keyword evidence="3" id="KW-1185">Reference proteome</keyword>
<dbReference type="InterPro" id="IPR000182">
    <property type="entry name" value="GNAT_dom"/>
</dbReference>
<dbReference type="OrthoDB" id="61113at2759"/>
<dbReference type="GO" id="GO:0016747">
    <property type="term" value="F:acyltransferase activity, transferring groups other than amino-acyl groups"/>
    <property type="evidence" value="ECO:0007669"/>
    <property type="project" value="InterPro"/>
</dbReference>
<dbReference type="CDD" id="cd04301">
    <property type="entry name" value="NAT_SF"/>
    <property type="match status" value="1"/>
</dbReference>
<proteinExistence type="predicted"/>
<evidence type="ECO:0000313" key="2">
    <source>
        <dbReference type="EMBL" id="THU78140.1"/>
    </source>
</evidence>
<dbReference type="EMBL" id="ML180254">
    <property type="protein sequence ID" value="THU78140.1"/>
    <property type="molecule type" value="Genomic_DNA"/>
</dbReference>
<dbReference type="PANTHER" id="PTHR42791:SF1">
    <property type="entry name" value="N-ACETYLTRANSFERASE DOMAIN-CONTAINING PROTEIN"/>
    <property type="match status" value="1"/>
</dbReference>
<sequence length="219" mass="24572">MSQDWNVVQIETPTNAQIDAIVAVCVRAYDQDIATKVFTGGDMSLSEDMWRSMVRAGFHSGAVYVASGSPDFTEILSVGVWFGPGQVLYATEEQRALGFTEFFAKVAPEYQKWITQDFSPKVREFKIKVLGPTLERDSWYGNLMATDPKHQKKGLASAILKTICKRAKNEGKMVVLGTQTEENATFYRNFGFHEVGKMDEKTPWGIFTGNMFTLDPTQI</sequence>
<dbReference type="AlphaFoldDB" id="A0A4S8KR48"/>
<dbReference type="PANTHER" id="PTHR42791">
    <property type="entry name" value="GNAT FAMILY ACETYLTRANSFERASE"/>
    <property type="match status" value="1"/>
</dbReference>
<dbReference type="InterPro" id="IPR016181">
    <property type="entry name" value="Acyl_CoA_acyltransferase"/>
</dbReference>
<dbReference type="Pfam" id="PF13508">
    <property type="entry name" value="Acetyltransf_7"/>
    <property type="match status" value="1"/>
</dbReference>
<dbReference type="InterPro" id="IPR052523">
    <property type="entry name" value="Trichothecene_AcTrans"/>
</dbReference>
<accession>A0A4S8KR48</accession>
<name>A0A4S8KR48_DENBC</name>
<organism evidence="2 3">
    <name type="scientific">Dendrothele bispora (strain CBS 962.96)</name>
    <dbReference type="NCBI Taxonomy" id="1314807"/>
    <lineage>
        <taxon>Eukaryota</taxon>
        <taxon>Fungi</taxon>
        <taxon>Dikarya</taxon>
        <taxon>Basidiomycota</taxon>
        <taxon>Agaricomycotina</taxon>
        <taxon>Agaricomycetes</taxon>
        <taxon>Agaricomycetidae</taxon>
        <taxon>Agaricales</taxon>
        <taxon>Agaricales incertae sedis</taxon>
        <taxon>Dendrothele</taxon>
    </lineage>
</organism>
<dbReference type="Proteomes" id="UP000297245">
    <property type="component" value="Unassembled WGS sequence"/>
</dbReference>
<reference evidence="2 3" key="1">
    <citation type="journal article" date="2019" name="Nat. Ecol. Evol.">
        <title>Megaphylogeny resolves global patterns of mushroom evolution.</title>
        <authorList>
            <person name="Varga T."/>
            <person name="Krizsan K."/>
            <person name="Foldi C."/>
            <person name="Dima B."/>
            <person name="Sanchez-Garcia M."/>
            <person name="Sanchez-Ramirez S."/>
            <person name="Szollosi G.J."/>
            <person name="Szarkandi J.G."/>
            <person name="Papp V."/>
            <person name="Albert L."/>
            <person name="Andreopoulos W."/>
            <person name="Angelini C."/>
            <person name="Antonin V."/>
            <person name="Barry K.W."/>
            <person name="Bougher N.L."/>
            <person name="Buchanan P."/>
            <person name="Buyck B."/>
            <person name="Bense V."/>
            <person name="Catcheside P."/>
            <person name="Chovatia M."/>
            <person name="Cooper J."/>
            <person name="Damon W."/>
            <person name="Desjardin D."/>
            <person name="Finy P."/>
            <person name="Geml J."/>
            <person name="Haridas S."/>
            <person name="Hughes K."/>
            <person name="Justo A."/>
            <person name="Karasinski D."/>
            <person name="Kautmanova I."/>
            <person name="Kiss B."/>
            <person name="Kocsube S."/>
            <person name="Kotiranta H."/>
            <person name="LaButti K.M."/>
            <person name="Lechner B.E."/>
            <person name="Liimatainen K."/>
            <person name="Lipzen A."/>
            <person name="Lukacs Z."/>
            <person name="Mihaltcheva S."/>
            <person name="Morgado L.N."/>
            <person name="Niskanen T."/>
            <person name="Noordeloos M.E."/>
            <person name="Ohm R.A."/>
            <person name="Ortiz-Santana B."/>
            <person name="Ovrebo C."/>
            <person name="Racz N."/>
            <person name="Riley R."/>
            <person name="Savchenko A."/>
            <person name="Shiryaev A."/>
            <person name="Soop K."/>
            <person name="Spirin V."/>
            <person name="Szebenyi C."/>
            <person name="Tomsovsky M."/>
            <person name="Tulloss R.E."/>
            <person name="Uehling J."/>
            <person name="Grigoriev I.V."/>
            <person name="Vagvolgyi C."/>
            <person name="Papp T."/>
            <person name="Martin F.M."/>
            <person name="Miettinen O."/>
            <person name="Hibbett D.S."/>
            <person name="Nagy L.G."/>
        </authorList>
    </citation>
    <scope>NUCLEOTIDE SEQUENCE [LARGE SCALE GENOMIC DNA]</scope>
    <source>
        <strain evidence="2 3">CBS 962.96</strain>
    </source>
</reference>
<protein>
    <recommendedName>
        <fullName evidence="1">N-acetyltransferase domain-containing protein</fullName>
    </recommendedName>
</protein>
<feature type="domain" description="N-acetyltransferase" evidence="1">
    <location>
        <begin position="73"/>
        <end position="213"/>
    </location>
</feature>
<evidence type="ECO:0000259" key="1">
    <source>
        <dbReference type="PROSITE" id="PS51186"/>
    </source>
</evidence>
<gene>
    <name evidence="2" type="ORF">K435DRAFT_769655</name>
</gene>
<dbReference type="SUPFAM" id="SSF55729">
    <property type="entry name" value="Acyl-CoA N-acyltransferases (Nat)"/>
    <property type="match status" value="1"/>
</dbReference>